<dbReference type="SUPFAM" id="SSF55961">
    <property type="entry name" value="Bet v1-like"/>
    <property type="match status" value="1"/>
</dbReference>
<dbReference type="InterPro" id="IPR015075">
    <property type="entry name" value="AtaL"/>
</dbReference>
<name>A0A8H3FLK7_9LECA</name>
<evidence type="ECO:0008006" key="3">
    <source>
        <dbReference type="Google" id="ProtNLM"/>
    </source>
</evidence>
<keyword evidence="2" id="KW-1185">Reference proteome</keyword>
<sequence>MVLLIQSQTLPFNPPGAEPVLNLSQIWEALLLKCRKPEDFLAPISGSEVLEETDTLIRRSVTFKSGMGPPGGKSREDIDLRKPWKADFRNLDNGSFISNIVSQGQDERDLHLTFYFEWPFPNIEAGSAEEKETSDQLWNRAKESVQSTIDHTRTLVKEGKVGTA</sequence>
<accession>A0A8H3FLK7</accession>
<dbReference type="Pfam" id="PF08982">
    <property type="entry name" value="AtaL"/>
    <property type="match status" value="1"/>
</dbReference>
<evidence type="ECO:0000313" key="1">
    <source>
        <dbReference type="EMBL" id="CAF9927327.1"/>
    </source>
</evidence>
<reference evidence="1" key="1">
    <citation type="submission" date="2021-03" db="EMBL/GenBank/DDBJ databases">
        <authorList>
            <person name="Tagirdzhanova G."/>
        </authorList>
    </citation>
    <scope>NUCLEOTIDE SEQUENCE</scope>
</reference>
<protein>
    <recommendedName>
        <fullName evidence="3">DUF1857-domain-containing protein</fullName>
    </recommendedName>
</protein>
<organism evidence="1 2">
    <name type="scientific">Heterodermia speciosa</name>
    <dbReference type="NCBI Taxonomy" id="116794"/>
    <lineage>
        <taxon>Eukaryota</taxon>
        <taxon>Fungi</taxon>
        <taxon>Dikarya</taxon>
        <taxon>Ascomycota</taxon>
        <taxon>Pezizomycotina</taxon>
        <taxon>Lecanoromycetes</taxon>
        <taxon>OSLEUM clade</taxon>
        <taxon>Lecanoromycetidae</taxon>
        <taxon>Caliciales</taxon>
        <taxon>Physciaceae</taxon>
        <taxon>Heterodermia</taxon>
    </lineage>
</organism>
<dbReference type="Gene3D" id="3.30.530.20">
    <property type="match status" value="1"/>
</dbReference>
<dbReference type="OrthoDB" id="2320332at2759"/>
<evidence type="ECO:0000313" key="2">
    <source>
        <dbReference type="Proteomes" id="UP000664521"/>
    </source>
</evidence>
<dbReference type="AlphaFoldDB" id="A0A8H3FLK7"/>
<dbReference type="InterPro" id="IPR023393">
    <property type="entry name" value="START-like_dom_sf"/>
</dbReference>
<proteinExistence type="predicted"/>
<dbReference type="Proteomes" id="UP000664521">
    <property type="component" value="Unassembled WGS sequence"/>
</dbReference>
<gene>
    <name evidence="1" type="ORF">HETSPECPRED_006557</name>
</gene>
<dbReference type="EMBL" id="CAJPDS010000044">
    <property type="protein sequence ID" value="CAF9927327.1"/>
    <property type="molecule type" value="Genomic_DNA"/>
</dbReference>
<comment type="caution">
    <text evidence="1">The sequence shown here is derived from an EMBL/GenBank/DDBJ whole genome shotgun (WGS) entry which is preliminary data.</text>
</comment>